<dbReference type="PANTHER" id="PTHR20772">
    <property type="entry name" value="PROTEIN FMP42"/>
    <property type="match status" value="1"/>
</dbReference>
<feature type="transmembrane region" description="Helical" evidence="8">
    <location>
        <begin position="123"/>
        <end position="143"/>
    </location>
</feature>
<dbReference type="EMBL" id="JADAQX010000062">
    <property type="protein sequence ID" value="KAF8822345.1"/>
    <property type="molecule type" value="Genomic_DNA"/>
</dbReference>
<evidence type="ECO:0000256" key="7">
    <source>
        <dbReference type="ARBA" id="ARBA00023136"/>
    </source>
</evidence>
<feature type="transmembrane region" description="Helical" evidence="8">
    <location>
        <begin position="208"/>
        <end position="229"/>
    </location>
</feature>
<feature type="transmembrane region" description="Helical" evidence="8">
    <location>
        <begin position="523"/>
        <end position="549"/>
    </location>
</feature>
<dbReference type="InterPro" id="IPR052599">
    <property type="entry name" value="SLC43A_AATransporter"/>
</dbReference>
<feature type="transmembrane region" description="Helical" evidence="8">
    <location>
        <begin position="63"/>
        <end position="83"/>
    </location>
</feature>
<evidence type="ECO:0000256" key="3">
    <source>
        <dbReference type="ARBA" id="ARBA00022448"/>
    </source>
</evidence>
<organism evidence="9 10">
    <name type="scientific">Cardiosporidium cionae</name>
    <dbReference type="NCBI Taxonomy" id="476202"/>
    <lineage>
        <taxon>Eukaryota</taxon>
        <taxon>Sar</taxon>
        <taxon>Alveolata</taxon>
        <taxon>Apicomplexa</taxon>
        <taxon>Aconoidasida</taxon>
        <taxon>Nephromycida</taxon>
        <taxon>Cardiosporidium</taxon>
    </lineage>
</organism>
<keyword evidence="3" id="KW-0813">Transport</keyword>
<feature type="transmembrane region" description="Helical" evidence="8">
    <location>
        <begin position="470"/>
        <end position="490"/>
    </location>
</feature>
<evidence type="ECO:0000313" key="9">
    <source>
        <dbReference type="EMBL" id="KAF8822345.1"/>
    </source>
</evidence>
<accession>A0ABQ7JEM2</accession>
<dbReference type="PANTHER" id="PTHR20772:SF2">
    <property type="entry name" value="PROTEIN FMP42"/>
    <property type="match status" value="1"/>
</dbReference>
<evidence type="ECO:0000256" key="2">
    <source>
        <dbReference type="ARBA" id="ARBA00006595"/>
    </source>
</evidence>
<feature type="transmembrane region" description="Helical" evidence="8">
    <location>
        <begin position="150"/>
        <end position="169"/>
    </location>
</feature>
<protein>
    <submittedName>
        <fullName evidence="9">Uncharacterized protein</fullName>
    </submittedName>
</protein>
<dbReference type="Proteomes" id="UP000823046">
    <property type="component" value="Unassembled WGS sequence"/>
</dbReference>
<dbReference type="SUPFAM" id="SSF103473">
    <property type="entry name" value="MFS general substrate transporter"/>
    <property type="match status" value="1"/>
</dbReference>
<feature type="transmembrane region" description="Helical" evidence="8">
    <location>
        <begin position="499"/>
        <end position="517"/>
    </location>
</feature>
<reference evidence="9 10" key="1">
    <citation type="journal article" date="2020" name="bioRxiv">
        <title>Metabolic contributions of an alphaproteobacterial endosymbiont in the apicomplexan Cardiosporidium cionae.</title>
        <authorList>
            <person name="Hunter E.S."/>
            <person name="Paight C.J."/>
            <person name="Lane C.E."/>
        </authorList>
    </citation>
    <scope>NUCLEOTIDE SEQUENCE [LARGE SCALE GENOMIC DNA]</scope>
    <source>
        <strain evidence="9">ESH_2018</strain>
    </source>
</reference>
<gene>
    <name evidence="9" type="ORF">IE077_003950</name>
</gene>
<keyword evidence="6 8" id="KW-1133">Transmembrane helix</keyword>
<keyword evidence="7 8" id="KW-0472">Membrane</keyword>
<dbReference type="Gene3D" id="1.20.1250.20">
    <property type="entry name" value="MFS general substrate transporter like domains"/>
    <property type="match status" value="1"/>
</dbReference>
<feature type="transmembrane region" description="Helical" evidence="8">
    <location>
        <begin position="587"/>
        <end position="607"/>
    </location>
</feature>
<keyword evidence="10" id="KW-1185">Reference proteome</keyword>
<feature type="transmembrane region" description="Helical" evidence="8">
    <location>
        <begin position="556"/>
        <end position="581"/>
    </location>
</feature>
<evidence type="ECO:0000256" key="6">
    <source>
        <dbReference type="ARBA" id="ARBA00022989"/>
    </source>
</evidence>
<evidence type="ECO:0000256" key="1">
    <source>
        <dbReference type="ARBA" id="ARBA00004141"/>
    </source>
</evidence>
<comment type="similarity">
    <text evidence="2">Belongs to the SLC43A transporter (TC 2.A.1.44) family.</text>
</comment>
<dbReference type="InterPro" id="IPR036259">
    <property type="entry name" value="MFS_trans_sf"/>
</dbReference>
<comment type="caution">
    <text evidence="9">The sequence shown here is derived from an EMBL/GenBank/DDBJ whole genome shotgun (WGS) entry which is preliminary data.</text>
</comment>
<sequence>MDRNVEPTLPNTMKPSITKEVERNYKTHQEDEIPNTQLDLGEKFPVIKKEIQKIKTPCGIPRWLLLAIYSVIAVLTGAIYFGWQFLEKMFEDDGVYSWLCTANSGVLQNPASICIQQKQAIQFLYTIGVIFSNVGAFLSGFALDFFGPKIVGSFGVAMMFVGCALLAVSTQVFQLYVPAMILIGGMVEFESLALVSVCNLFPNHKATVIAVLMSCLDISWWVPTLMYTAINSFNISFSTVFWVYAIAITVPSFFILSFTLPSKQELCDAYENEALSLVAQDGAYLTWDLASVGSEAKESILLDSPLTRKVSLNEVQDNPIDNSIFSRRYSQEYFIYASPISRARSPSICATPHHIGASLRLLPSPNPIFLPSPLYTSVPITENTQLGNEANNLSENLLPDRVDDTLLVPIDSNLSFMRKIEQFFIMQKPLIAKFLSPSYFLIVTYFGWTSVRLIFFNIAVEDLLGTEFKMILGVVVPFTFLPVLVAGWLMDNIGLFRSILINNFLGSSLYIAAFFALNTEMVILKWITIIFFVLQNWNYTLLFASIVLVFGNKADFGVLVGTACLFSGVLAYLCNSLYSFALTGSNMSMVLVGMNIVNASFFLIQFLPCSAKAASKKCDDLL</sequence>
<comment type="subcellular location">
    <subcellularLocation>
        <location evidence="1">Membrane</location>
        <topology evidence="1">Multi-pass membrane protein</topology>
    </subcellularLocation>
</comment>
<keyword evidence="4 8" id="KW-0812">Transmembrane</keyword>
<feature type="transmembrane region" description="Helical" evidence="8">
    <location>
        <begin position="438"/>
        <end position="458"/>
    </location>
</feature>
<evidence type="ECO:0000256" key="5">
    <source>
        <dbReference type="ARBA" id="ARBA00022970"/>
    </source>
</evidence>
<feature type="transmembrane region" description="Helical" evidence="8">
    <location>
        <begin position="241"/>
        <end position="260"/>
    </location>
</feature>
<evidence type="ECO:0000313" key="10">
    <source>
        <dbReference type="Proteomes" id="UP000823046"/>
    </source>
</evidence>
<proteinExistence type="inferred from homology"/>
<name>A0ABQ7JEM2_9APIC</name>
<keyword evidence="5" id="KW-0029">Amino-acid transport</keyword>
<evidence type="ECO:0000256" key="4">
    <source>
        <dbReference type="ARBA" id="ARBA00022692"/>
    </source>
</evidence>
<feature type="transmembrane region" description="Helical" evidence="8">
    <location>
        <begin position="175"/>
        <end position="201"/>
    </location>
</feature>
<evidence type="ECO:0000256" key="8">
    <source>
        <dbReference type="SAM" id="Phobius"/>
    </source>
</evidence>